<organism evidence="1 2">
    <name type="scientific">Staphylococcus haemolyticus</name>
    <dbReference type="NCBI Taxonomy" id="1283"/>
    <lineage>
        <taxon>Bacteria</taxon>
        <taxon>Bacillati</taxon>
        <taxon>Bacillota</taxon>
        <taxon>Bacilli</taxon>
        <taxon>Bacillales</taxon>
        <taxon>Staphylococcaceae</taxon>
        <taxon>Staphylococcus</taxon>
    </lineage>
</organism>
<sequence>MDYYQMPMFNKILVSDIQKAAKWYEKNLGFNSVFKFRNDKNEVLMEHLRLEKYQDIMLISSDDFEVGNATYLNILVKDINNLEKHITSQFIVEQLEEKPWNAKEMTIKDLDGHLLTLSHSNITDKDFQKLMKKTSSNF</sequence>
<dbReference type="InterPro" id="IPR029068">
    <property type="entry name" value="Glyas_Bleomycin-R_OHBP_Dase"/>
</dbReference>
<accession>A0ABU3IJ33</accession>
<evidence type="ECO:0000313" key="1">
    <source>
        <dbReference type="EMBL" id="MDT4287544.1"/>
    </source>
</evidence>
<keyword evidence="2" id="KW-1185">Reference proteome</keyword>
<dbReference type="EMBL" id="JAVSOO010000038">
    <property type="protein sequence ID" value="MDT4287544.1"/>
    <property type="molecule type" value="Genomic_DNA"/>
</dbReference>
<gene>
    <name evidence="1" type="ORF">RO950_11195</name>
</gene>
<proteinExistence type="predicted"/>
<dbReference type="SUPFAM" id="SSF54593">
    <property type="entry name" value="Glyoxalase/Bleomycin resistance protein/Dihydroxybiphenyl dioxygenase"/>
    <property type="match status" value="1"/>
</dbReference>
<dbReference type="Gene3D" id="3.10.180.10">
    <property type="entry name" value="2,3-Dihydroxybiphenyl 1,2-Dioxygenase, domain 1"/>
    <property type="match status" value="1"/>
</dbReference>
<dbReference type="RefSeq" id="WP_037570070.1">
    <property type="nucleotide sequence ID" value="NZ_CAJCHA010000058.1"/>
</dbReference>
<name>A0ABU3IJ33_STAHA</name>
<protein>
    <submittedName>
        <fullName evidence="1">VOC family protein</fullName>
    </submittedName>
</protein>
<comment type="caution">
    <text evidence="1">The sequence shown here is derived from an EMBL/GenBank/DDBJ whole genome shotgun (WGS) entry which is preliminary data.</text>
</comment>
<reference evidence="1 2" key="1">
    <citation type="submission" date="2023-08" db="EMBL/GenBank/DDBJ databases">
        <title>Genomic surveillance of Staphylococcus haemolyticus neonatal outbreak in southern France.</title>
        <authorList>
            <person name="Magnan C."/>
            <person name="Morsli M."/>
            <person name="Thiery B."/>
            <person name="Salipante F."/>
            <person name="Attar J."/>
            <person name="Massimo D.M."/>
            <person name="Ory J."/>
            <person name="Pantel A."/>
            <person name="Lavigne J.-P."/>
        </authorList>
    </citation>
    <scope>NUCLEOTIDE SEQUENCE [LARGE SCALE GENOMIC DNA]</scope>
    <source>
        <strain evidence="1 2">NSH026</strain>
    </source>
</reference>
<dbReference type="Proteomes" id="UP001269271">
    <property type="component" value="Unassembled WGS sequence"/>
</dbReference>
<evidence type="ECO:0000313" key="2">
    <source>
        <dbReference type="Proteomes" id="UP001269271"/>
    </source>
</evidence>